<proteinExistence type="inferred from homology"/>
<dbReference type="PROSITE" id="PS00063">
    <property type="entry name" value="ALDOKETO_REDUCTASE_3"/>
    <property type="match status" value="1"/>
</dbReference>
<reference evidence="9" key="1">
    <citation type="journal article" date="2014" name="Int. J. Syst. Evol. Microbiol.">
        <title>Complete genome sequence of Corynebacterium casei LMG S-19264T (=DSM 44701T), isolated from a smear-ripened cheese.</title>
        <authorList>
            <consortium name="US DOE Joint Genome Institute (JGI-PGF)"/>
            <person name="Walter F."/>
            <person name="Albersmeier A."/>
            <person name="Kalinowski J."/>
            <person name="Ruckert C."/>
        </authorList>
    </citation>
    <scope>NUCLEOTIDE SEQUENCE</scope>
    <source>
        <strain evidence="9">CGMCC 1.12919</strain>
    </source>
</reference>
<dbReference type="Proteomes" id="UP000637002">
    <property type="component" value="Unassembled WGS sequence"/>
</dbReference>
<dbReference type="PIRSF" id="PIRSF000097">
    <property type="entry name" value="AKR"/>
    <property type="match status" value="1"/>
</dbReference>
<feature type="domain" description="NADP-dependent oxidoreductase" evidence="8">
    <location>
        <begin position="23"/>
        <end position="264"/>
    </location>
</feature>
<evidence type="ECO:0000256" key="7">
    <source>
        <dbReference type="PIRSR" id="PIRSR000097-3"/>
    </source>
</evidence>
<dbReference type="PRINTS" id="PR00069">
    <property type="entry name" value="ALDKETRDTASE"/>
</dbReference>
<dbReference type="CDD" id="cd19140">
    <property type="entry name" value="AKR_AKR3F3"/>
    <property type="match status" value="1"/>
</dbReference>
<dbReference type="GO" id="GO:0051596">
    <property type="term" value="P:methylglyoxal catabolic process"/>
    <property type="evidence" value="ECO:0007669"/>
    <property type="project" value="TreeGrafter"/>
</dbReference>
<dbReference type="SUPFAM" id="SSF51430">
    <property type="entry name" value="NAD(P)-linked oxidoreductase"/>
    <property type="match status" value="1"/>
</dbReference>
<organism evidence="9 10">
    <name type="scientific">Chelatococcus reniformis</name>
    <dbReference type="NCBI Taxonomy" id="1494448"/>
    <lineage>
        <taxon>Bacteria</taxon>
        <taxon>Pseudomonadati</taxon>
        <taxon>Pseudomonadota</taxon>
        <taxon>Alphaproteobacteria</taxon>
        <taxon>Hyphomicrobiales</taxon>
        <taxon>Chelatococcaceae</taxon>
        <taxon>Chelatococcus</taxon>
    </lineage>
</organism>
<dbReference type="EMBL" id="BMGG01000002">
    <property type="protein sequence ID" value="GGC57786.1"/>
    <property type="molecule type" value="Genomic_DNA"/>
</dbReference>
<dbReference type="InterPro" id="IPR018170">
    <property type="entry name" value="Aldo/ket_reductase_CS"/>
</dbReference>
<protein>
    <submittedName>
        <fullName evidence="9">2,5-didehydrogluconate reductase</fullName>
    </submittedName>
</protein>
<dbReference type="PANTHER" id="PTHR43827:SF3">
    <property type="entry name" value="NADP-DEPENDENT OXIDOREDUCTASE DOMAIN-CONTAINING PROTEIN"/>
    <property type="match status" value="1"/>
</dbReference>
<dbReference type="PROSITE" id="PS00798">
    <property type="entry name" value="ALDOKETO_REDUCTASE_1"/>
    <property type="match status" value="1"/>
</dbReference>
<dbReference type="InterPro" id="IPR036812">
    <property type="entry name" value="NAD(P)_OxRdtase_dom_sf"/>
</dbReference>
<dbReference type="Pfam" id="PF00248">
    <property type="entry name" value="Aldo_ket_red"/>
    <property type="match status" value="1"/>
</dbReference>
<sequence>MTDAALVHTQPYVHANGAAIPCLGLGTWQSSGDEGARAVEAALRTGYRHVDTAAAYRNEEQVGAALRASGVPRGEIFLTTKVWYDRIGKDDVQRAAEASLKRLGLEYIDLLLIHWPNPDYTLADTMAGLSAVRREGLARNIGVSNFTVALMDEAVRHAAEPLATNQCEYHPYLDQTPVINACRAYGMAFTSYSPIGRGALLQDATIVRIAEQHGRTPAQIVLRWHIQQPGVVAVPKSVTPARIAENLAVFDFELGPAEMDAIFALRRRDGRTISPSWAPTWDT</sequence>
<keyword evidence="3" id="KW-0560">Oxidoreductase</keyword>
<gene>
    <name evidence="9" type="ORF">GCM10010994_15960</name>
</gene>
<comment type="catalytic activity">
    <reaction evidence="4">
        <text>hydroxyacetone + NADP(+) = methylglyoxal + NADPH + H(+)</text>
        <dbReference type="Rhea" id="RHEA:27986"/>
        <dbReference type="ChEBI" id="CHEBI:15378"/>
        <dbReference type="ChEBI" id="CHEBI:17158"/>
        <dbReference type="ChEBI" id="CHEBI:27957"/>
        <dbReference type="ChEBI" id="CHEBI:57783"/>
        <dbReference type="ChEBI" id="CHEBI:58349"/>
    </reaction>
</comment>
<dbReference type="FunFam" id="3.20.20.100:FF:000002">
    <property type="entry name" value="2,5-diketo-D-gluconic acid reductase A"/>
    <property type="match status" value="1"/>
</dbReference>
<dbReference type="PROSITE" id="PS00062">
    <property type="entry name" value="ALDOKETO_REDUCTASE_2"/>
    <property type="match status" value="1"/>
</dbReference>
<dbReference type="InterPro" id="IPR023210">
    <property type="entry name" value="NADP_OxRdtase_dom"/>
</dbReference>
<keyword evidence="2" id="KW-0521">NADP</keyword>
<keyword evidence="10" id="KW-1185">Reference proteome</keyword>
<evidence type="ECO:0000313" key="9">
    <source>
        <dbReference type="EMBL" id="GGC57786.1"/>
    </source>
</evidence>
<evidence type="ECO:0000256" key="3">
    <source>
        <dbReference type="ARBA" id="ARBA00023002"/>
    </source>
</evidence>
<evidence type="ECO:0000313" key="10">
    <source>
        <dbReference type="Proteomes" id="UP000637002"/>
    </source>
</evidence>
<comment type="caution">
    <text evidence="9">The sequence shown here is derived from an EMBL/GenBank/DDBJ whole genome shotgun (WGS) entry which is preliminary data.</text>
</comment>
<reference evidence="9" key="2">
    <citation type="submission" date="2020-09" db="EMBL/GenBank/DDBJ databases">
        <authorList>
            <person name="Sun Q."/>
            <person name="Zhou Y."/>
        </authorList>
    </citation>
    <scope>NUCLEOTIDE SEQUENCE</scope>
    <source>
        <strain evidence="9">CGMCC 1.12919</strain>
    </source>
</reference>
<feature type="binding site" evidence="6">
    <location>
        <position position="114"/>
    </location>
    <ligand>
        <name>substrate</name>
    </ligand>
</feature>
<feature type="active site" description="Proton donor" evidence="5">
    <location>
        <position position="56"/>
    </location>
</feature>
<evidence type="ECO:0000256" key="1">
    <source>
        <dbReference type="ARBA" id="ARBA00007905"/>
    </source>
</evidence>
<accession>A0A916U3C3</accession>
<dbReference type="RefSeq" id="WP_188608583.1">
    <property type="nucleotide sequence ID" value="NZ_BMGG01000002.1"/>
</dbReference>
<dbReference type="InterPro" id="IPR020471">
    <property type="entry name" value="AKR"/>
</dbReference>
<evidence type="ECO:0000256" key="6">
    <source>
        <dbReference type="PIRSR" id="PIRSR000097-2"/>
    </source>
</evidence>
<name>A0A916U3C3_9HYPH</name>
<evidence type="ECO:0000256" key="4">
    <source>
        <dbReference type="ARBA" id="ARBA00049445"/>
    </source>
</evidence>
<dbReference type="GO" id="GO:1990002">
    <property type="term" value="F:methylglyoxal reductase (NADPH) (acetol producing) activity"/>
    <property type="evidence" value="ECO:0007669"/>
    <property type="project" value="TreeGrafter"/>
</dbReference>
<evidence type="ECO:0000259" key="8">
    <source>
        <dbReference type="Pfam" id="PF00248"/>
    </source>
</evidence>
<evidence type="ECO:0000256" key="2">
    <source>
        <dbReference type="ARBA" id="ARBA00022857"/>
    </source>
</evidence>
<feature type="site" description="Lowers pKa of active site Tyr" evidence="7">
    <location>
        <position position="81"/>
    </location>
</feature>
<comment type="similarity">
    <text evidence="1">Belongs to the aldo/keto reductase family.</text>
</comment>
<dbReference type="PANTHER" id="PTHR43827">
    <property type="entry name" value="2,5-DIKETO-D-GLUCONIC ACID REDUCTASE"/>
    <property type="match status" value="1"/>
</dbReference>
<dbReference type="Gene3D" id="3.20.20.100">
    <property type="entry name" value="NADP-dependent oxidoreductase domain"/>
    <property type="match status" value="1"/>
</dbReference>
<dbReference type="AlphaFoldDB" id="A0A916U3C3"/>
<evidence type="ECO:0000256" key="5">
    <source>
        <dbReference type="PIRSR" id="PIRSR000097-1"/>
    </source>
</evidence>